<organism evidence="1 2">
    <name type="scientific">Jannaschia pagri</name>
    <dbReference type="NCBI Taxonomy" id="2829797"/>
    <lineage>
        <taxon>Bacteria</taxon>
        <taxon>Pseudomonadati</taxon>
        <taxon>Pseudomonadota</taxon>
        <taxon>Alphaproteobacteria</taxon>
        <taxon>Rhodobacterales</taxon>
        <taxon>Roseobacteraceae</taxon>
        <taxon>Jannaschia</taxon>
    </lineage>
</organism>
<dbReference type="RefSeq" id="WP_220750631.1">
    <property type="nucleotide sequence ID" value="NZ_BPFH01000013.1"/>
</dbReference>
<evidence type="ECO:0000313" key="1">
    <source>
        <dbReference type="EMBL" id="GIT97155.1"/>
    </source>
</evidence>
<sequence>MAVKQKVIPRATVQTITRARLLQNTAQEVLEVFKDYHAGHAQWIIDRLDVIIKHQLLAGFELVAYSGDKPATSVQFGFDWKTHKVQQEIKNEIDISGLKDGKTHASTGRVVDVVRNYLGQVNSSVPNVSYEVWIIRNNKVRREMGAEQYYDLLGCEGSVQKEIEDALYYGAIATMKAARRARKVLFPGAEEASMDIR</sequence>
<dbReference type="Proteomes" id="UP000786693">
    <property type="component" value="Unassembled WGS sequence"/>
</dbReference>
<protein>
    <submittedName>
        <fullName evidence="1">Uncharacterized protein</fullName>
    </submittedName>
</protein>
<comment type="caution">
    <text evidence="1">The sequence shown here is derived from an EMBL/GenBank/DDBJ whole genome shotgun (WGS) entry which is preliminary data.</text>
</comment>
<name>A0ABQ4NS77_9RHOB</name>
<dbReference type="EMBL" id="BPFH01000013">
    <property type="protein sequence ID" value="GIT97155.1"/>
    <property type="molecule type" value="Genomic_DNA"/>
</dbReference>
<evidence type="ECO:0000313" key="2">
    <source>
        <dbReference type="Proteomes" id="UP000786693"/>
    </source>
</evidence>
<keyword evidence="2" id="KW-1185">Reference proteome</keyword>
<accession>A0ABQ4NS77</accession>
<gene>
    <name evidence="1" type="ORF">JANAI62_37780</name>
</gene>
<reference evidence="1 2" key="1">
    <citation type="submission" date="2021-05" db="EMBL/GenBank/DDBJ databases">
        <title>Bacteria Genome sequencing.</title>
        <authorList>
            <person name="Takabe Y."/>
            <person name="Nakajima Y."/>
            <person name="Suzuki S."/>
            <person name="Shiozaki T."/>
        </authorList>
    </citation>
    <scope>NUCLEOTIDE SEQUENCE [LARGE SCALE GENOMIC DNA]</scope>
    <source>
        <strain evidence="1 2">AI_62</strain>
    </source>
</reference>
<proteinExistence type="predicted"/>